<keyword evidence="2" id="KW-1185">Reference proteome</keyword>
<dbReference type="GeneID" id="98179285"/>
<comment type="caution">
    <text evidence="1">The sequence shown here is derived from an EMBL/GenBank/DDBJ whole genome shotgun (WGS) entry which is preliminary data.</text>
</comment>
<reference evidence="1 2" key="1">
    <citation type="submission" date="2024-09" db="EMBL/GenBank/DDBJ databases">
        <title>Itraconazole resistance in Madurella fahalii resulting from another homologue of gene encoding cytochrome P450 14-alpha sterol demethylase (CYP51).</title>
        <authorList>
            <person name="Yoshioka I."/>
            <person name="Fahal A.H."/>
            <person name="Kaneko S."/>
            <person name="Yaguchi T."/>
        </authorList>
    </citation>
    <scope>NUCLEOTIDE SEQUENCE [LARGE SCALE GENOMIC DNA]</scope>
    <source>
        <strain evidence="1 2">IFM 68171</strain>
    </source>
</reference>
<accession>A0ABQ0GKP3</accession>
<organism evidence="1 2">
    <name type="scientific">Madurella fahalii</name>
    <dbReference type="NCBI Taxonomy" id="1157608"/>
    <lineage>
        <taxon>Eukaryota</taxon>
        <taxon>Fungi</taxon>
        <taxon>Dikarya</taxon>
        <taxon>Ascomycota</taxon>
        <taxon>Pezizomycotina</taxon>
        <taxon>Sordariomycetes</taxon>
        <taxon>Sordariomycetidae</taxon>
        <taxon>Sordariales</taxon>
        <taxon>Sordariales incertae sedis</taxon>
        <taxon>Madurella</taxon>
    </lineage>
</organism>
<name>A0ABQ0GKP3_9PEZI</name>
<dbReference type="Proteomes" id="UP001628179">
    <property type="component" value="Unassembled WGS sequence"/>
</dbReference>
<protein>
    <submittedName>
        <fullName evidence="1">Uncharacterized protein</fullName>
    </submittedName>
</protein>
<sequence length="265" mass="30795">MSYGVYYVYLKWISKDPTECACSGRYHLCFPSRYDADEFYRTMQTVKSNGKPYFTSLTRLSPQFWGYDSGDRKESLMNVQTKGLVKDFRERLSATWIHNLHEGYVSPLPNQVSGPDWLSGGYFYIRNRRQPSLYWWVHGQHVHASEKRRTKFRIELCEQVPDISNNSPVVLVRKDKVQVEVVPETATPTYVIDSRQYLGIPINSSPNTTPYVILSSTPYHWIFEDLVCKKIGVRWRNEKQDSGSFKEDPLLVLTGVPGADEWELC</sequence>
<evidence type="ECO:0000313" key="2">
    <source>
        <dbReference type="Proteomes" id="UP001628179"/>
    </source>
</evidence>
<proteinExistence type="predicted"/>
<evidence type="ECO:0000313" key="1">
    <source>
        <dbReference type="EMBL" id="GAB1318332.1"/>
    </source>
</evidence>
<gene>
    <name evidence="1" type="ORF">MFIFM68171_08542</name>
</gene>
<dbReference type="EMBL" id="BAAFSV010000004">
    <property type="protein sequence ID" value="GAB1318332.1"/>
    <property type="molecule type" value="Genomic_DNA"/>
</dbReference>
<dbReference type="RefSeq" id="XP_070920063.1">
    <property type="nucleotide sequence ID" value="XM_071063962.1"/>
</dbReference>